<feature type="domain" description="N-acetyltransferase" evidence="1">
    <location>
        <begin position="1"/>
        <end position="90"/>
    </location>
</feature>
<evidence type="ECO:0000259" key="1">
    <source>
        <dbReference type="PROSITE" id="PS51186"/>
    </source>
</evidence>
<dbReference type="PROSITE" id="PS51186">
    <property type="entry name" value="GNAT"/>
    <property type="match status" value="1"/>
</dbReference>
<dbReference type="GO" id="GO:0008080">
    <property type="term" value="F:N-acetyltransferase activity"/>
    <property type="evidence" value="ECO:0007669"/>
    <property type="project" value="TreeGrafter"/>
</dbReference>
<name>A0A6V7HEF7_9HYME</name>
<dbReference type="EMBL" id="CAJDYZ010010909">
    <property type="protein sequence ID" value="CAD1478623.1"/>
    <property type="molecule type" value="Genomic_DNA"/>
</dbReference>
<organism evidence="2 3">
    <name type="scientific">Heterotrigona itama</name>
    <dbReference type="NCBI Taxonomy" id="395501"/>
    <lineage>
        <taxon>Eukaryota</taxon>
        <taxon>Metazoa</taxon>
        <taxon>Ecdysozoa</taxon>
        <taxon>Arthropoda</taxon>
        <taxon>Hexapoda</taxon>
        <taxon>Insecta</taxon>
        <taxon>Pterygota</taxon>
        <taxon>Neoptera</taxon>
        <taxon>Endopterygota</taxon>
        <taxon>Hymenoptera</taxon>
        <taxon>Apocrita</taxon>
        <taxon>Aculeata</taxon>
        <taxon>Apoidea</taxon>
        <taxon>Anthophila</taxon>
        <taxon>Apidae</taxon>
        <taxon>Heterotrigona</taxon>
    </lineage>
</organism>
<dbReference type="AlphaFoldDB" id="A0A6V7HEF7"/>
<accession>A0A6V7HEF7</accession>
<feature type="non-terminal residue" evidence="2">
    <location>
        <position position="1"/>
    </location>
</feature>
<sequence length="90" mass="10448">LLNYVDRNVNRDGKFRGLNILEIKIISVDSNWRGKGIAKELVEKSLEIGKEKGFHITRVDCSSFFSGKLCLRLGFEQIYELNYTDYVDEE</sequence>
<dbReference type="InterPro" id="IPR016181">
    <property type="entry name" value="Acyl_CoA_acyltransferase"/>
</dbReference>
<protein>
    <recommendedName>
        <fullName evidence="1">N-acetyltransferase domain-containing protein</fullName>
    </recommendedName>
</protein>
<evidence type="ECO:0000313" key="2">
    <source>
        <dbReference type="EMBL" id="CAD1478623.1"/>
    </source>
</evidence>
<proteinExistence type="predicted"/>
<dbReference type="PANTHER" id="PTHR20905">
    <property type="entry name" value="N-ACETYLTRANSFERASE-RELATED"/>
    <property type="match status" value="1"/>
</dbReference>
<dbReference type="CDD" id="cd04301">
    <property type="entry name" value="NAT_SF"/>
    <property type="match status" value="1"/>
</dbReference>
<dbReference type="PANTHER" id="PTHR20905:SF1">
    <property type="entry name" value="AT07410P-RELATED"/>
    <property type="match status" value="1"/>
</dbReference>
<evidence type="ECO:0000313" key="3">
    <source>
        <dbReference type="Proteomes" id="UP000752696"/>
    </source>
</evidence>
<feature type="non-terminal residue" evidence="2">
    <location>
        <position position="90"/>
    </location>
</feature>
<comment type="caution">
    <text evidence="2">The sequence shown here is derived from an EMBL/GenBank/DDBJ whole genome shotgun (WGS) entry which is preliminary data.</text>
</comment>
<gene>
    <name evidence="2" type="ORF">MHI_LOCUS806436</name>
</gene>
<keyword evidence="3" id="KW-1185">Reference proteome</keyword>
<dbReference type="InterPro" id="IPR000182">
    <property type="entry name" value="GNAT_dom"/>
</dbReference>
<dbReference type="Pfam" id="PF00583">
    <property type="entry name" value="Acetyltransf_1"/>
    <property type="match status" value="1"/>
</dbReference>
<dbReference type="Gene3D" id="3.40.630.30">
    <property type="match status" value="1"/>
</dbReference>
<reference evidence="2" key="1">
    <citation type="submission" date="2020-07" db="EMBL/GenBank/DDBJ databases">
        <authorList>
            <person name="Nazaruddin N."/>
        </authorList>
    </citation>
    <scope>NUCLEOTIDE SEQUENCE</scope>
</reference>
<dbReference type="Proteomes" id="UP000752696">
    <property type="component" value="Unassembled WGS sequence"/>
</dbReference>
<dbReference type="OrthoDB" id="41532at2759"/>
<dbReference type="SUPFAM" id="SSF55729">
    <property type="entry name" value="Acyl-CoA N-acyltransferases (Nat)"/>
    <property type="match status" value="1"/>
</dbReference>